<sequence>MLMSPSMYPPVFLPANTSIRVVLPAPLTPISAVNTPGLKDPLTPLRSSRRSSTTPCTFISCGMSTEYLMSSKVSESGTNGRIIPF</sequence>
<dbReference type="AlphaFoldDB" id="A0A0A8XWR3"/>
<evidence type="ECO:0000313" key="1">
    <source>
        <dbReference type="EMBL" id="JAD18331.1"/>
    </source>
</evidence>
<dbReference type="EMBL" id="GBRH01279564">
    <property type="protein sequence ID" value="JAD18331.1"/>
    <property type="molecule type" value="Transcribed_RNA"/>
</dbReference>
<organism evidence="1">
    <name type="scientific">Arundo donax</name>
    <name type="common">Giant reed</name>
    <name type="synonym">Donax arundinaceus</name>
    <dbReference type="NCBI Taxonomy" id="35708"/>
    <lineage>
        <taxon>Eukaryota</taxon>
        <taxon>Viridiplantae</taxon>
        <taxon>Streptophyta</taxon>
        <taxon>Embryophyta</taxon>
        <taxon>Tracheophyta</taxon>
        <taxon>Spermatophyta</taxon>
        <taxon>Magnoliopsida</taxon>
        <taxon>Liliopsida</taxon>
        <taxon>Poales</taxon>
        <taxon>Poaceae</taxon>
        <taxon>PACMAD clade</taxon>
        <taxon>Arundinoideae</taxon>
        <taxon>Arundineae</taxon>
        <taxon>Arundo</taxon>
    </lineage>
</organism>
<proteinExistence type="predicted"/>
<protein>
    <submittedName>
        <fullName evidence="1">Uncharacterized protein</fullName>
    </submittedName>
</protein>
<reference evidence="1" key="2">
    <citation type="journal article" date="2015" name="Data Brief">
        <title>Shoot transcriptome of the giant reed, Arundo donax.</title>
        <authorList>
            <person name="Barrero R.A."/>
            <person name="Guerrero F.D."/>
            <person name="Moolhuijzen P."/>
            <person name="Goolsby J.A."/>
            <person name="Tidwell J."/>
            <person name="Bellgard S.E."/>
            <person name="Bellgard M.I."/>
        </authorList>
    </citation>
    <scope>NUCLEOTIDE SEQUENCE</scope>
    <source>
        <tissue evidence="1">Shoot tissue taken approximately 20 cm above the soil surface</tissue>
    </source>
</reference>
<accession>A0A0A8XWR3</accession>
<reference evidence="1" key="1">
    <citation type="submission" date="2014-09" db="EMBL/GenBank/DDBJ databases">
        <authorList>
            <person name="Magalhaes I.L.F."/>
            <person name="Oliveira U."/>
            <person name="Santos F.R."/>
            <person name="Vidigal T.H.D.A."/>
            <person name="Brescovit A.D."/>
            <person name="Santos A.J."/>
        </authorList>
    </citation>
    <scope>NUCLEOTIDE SEQUENCE</scope>
    <source>
        <tissue evidence="1">Shoot tissue taken approximately 20 cm above the soil surface</tissue>
    </source>
</reference>
<name>A0A0A8XWR3_ARUDO</name>